<name>A2E772_TRIV3</name>
<protein>
    <submittedName>
        <fullName evidence="1">Uncharacterized protein</fullName>
    </submittedName>
</protein>
<accession>A2E772</accession>
<gene>
    <name evidence="1" type="ORF">TVAG_248360</name>
</gene>
<proteinExistence type="predicted"/>
<reference evidence="1" key="1">
    <citation type="submission" date="2006-10" db="EMBL/GenBank/DDBJ databases">
        <authorList>
            <person name="Amadeo P."/>
            <person name="Zhao Q."/>
            <person name="Wortman J."/>
            <person name="Fraser-Liggett C."/>
            <person name="Carlton J."/>
        </authorList>
    </citation>
    <scope>NUCLEOTIDE SEQUENCE</scope>
    <source>
        <strain evidence="1">G3</strain>
    </source>
</reference>
<dbReference type="VEuPathDB" id="TrichDB:TVAGG3_0283970"/>
<dbReference type="Proteomes" id="UP000001542">
    <property type="component" value="Unassembled WGS sequence"/>
</dbReference>
<dbReference type="SMR" id="A2E772"/>
<dbReference type="EMBL" id="DS113318">
    <property type="protein sequence ID" value="EAY11469.1"/>
    <property type="molecule type" value="Genomic_DNA"/>
</dbReference>
<evidence type="ECO:0000313" key="1">
    <source>
        <dbReference type="EMBL" id="EAY11469.1"/>
    </source>
</evidence>
<keyword evidence="2" id="KW-1185">Reference proteome</keyword>
<sequence length="357" mass="40667">MHYISFVQSVTFSNTNKNYTMKEMTKRTKIKRNYDWSQYFGDRPKVDKIQDGSALYVISESSNYYISNCFFFNCKENGAIYFDDLYEENCVLVEFSIFSHCKSTYGGGSIYYFCSNGQFVQQQNCYYKSISQISAMSFYQETKSSNTNKNYVFQVSVYICGQSEEEGYSTFCLVNGDIQFENNNITNNKCSRCPSYCSVLGGGPVTCNFSTFRENNQTESDSLTFYASSTSLTQNVSYCNVIGNRCGTDNEQILFICGCTTNVDHCIFLNNTAVYMFDQNYKNYTLTISESYVQSNSTTGLGTVSFTNLTNDFNNIFSHFYTEICFADPRLISFKLSYLSKISKTSAAALLSSKNKK</sequence>
<dbReference type="KEGG" id="tva:4769423"/>
<dbReference type="RefSeq" id="XP_001323692.1">
    <property type="nucleotide sequence ID" value="XM_001323657.1"/>
</dbReference>
<reference evidence="1" key="2">
    <citation type="journal article" date="2007" name="Science">
        <title>Draft genome sequence of the sexually transmitted pathogen Trichomonas vaginalis.</title>
        <authorList>
            <person name="Carlton J.M."/>
            <person name="Hirt R.P."/>
            <person name="Silva J.C."/>
            <person name="Delcher A.L."/>
            <person name="Schatz M."/>
            <person name="Zhao Q."/>
            <person name="Wortman J.R."/>
            <person name="Bidwell S.L."/>
            <person name="Alsmark U.C.M."/>
            <person name="Besteiro S."/>
            <person name="Sicheritz-Ponten T."/>
            <person name="Noel C.J."/>
            <person name="Dacks J.B."/>
            <person name="Foster P.G."/>
            <person name="Simillion C."/>
            <person name="Van de Peer Y."/>
            <person name="Miranda-Saavedra D."/>
            <person name="Barton G.J."/>
            <person name="Westrop G.D."/>
            <person name="Mueller S."/>
            <person name="Dessi D."/>
            <person name="Fiori P.L."/>
            <person name="Ren Q."/>
            <person name="Paulsen I."/>
            <person name="Zhang H."/>
            <person name="Bastida-Corcuera F.D."/>
            <person name="Simoes-Barbosa A."/>
            <person name="Brown M.T."/>
            <person name="Hayes R.D."/>
            <person name="Mukherjee M."/>
            <person name="Okumura C.Y."/>
            <person name="Schneider R."/>
            <person name="Smith A.J."/>
            <person name="Vanacova S."/>
            <person name="Villalvazo M."/>
            <person name="Haas B.J."/>
            <person name="Pertea M."/>
            <person name="Feldblyum T.V."/>
            <person name="Utterback T.R."/>
            <person name="Shu C.L."/>
            <person name="Osoegawa K."/>
            <person name="de Jong P.J."/>
            <person name="Hrdy I."/>
            <person name="Horvathova L."/>
            <person name="Zubacova Z."/>
            <person name="Dolezal P."/>
            <person name="Malik S.B."/>
            <person name="Logsdon J.M. Jr."/>
            <person name="Henze K."/>
            <person name="Gupta A."/>
            <person name="Wang C.C."/>
            <person name="Dunne R.L."/>
            <person name="Upcroft J.A."/>
            <person name="Upcroft P."/>
            <person name="White O."/>
            <person name="Salzberg S.L."/>
            <person name="Tang P."/>
            <person name="Chiu C.-H."/>
            <person name="Lee Y.-S."/>
            <person name="Embley T.M."/>
            <person name="Coombs G.H."/>
            <person name="Mottram J.C."/>
            <person name="Tachezy J."/>
            <person name="Fraser-Liggett C.M."/>
            <person name="Johnson P.J."/>
        </authorList>
    </citation>
    <scope>NUCLEOTIDE SEQUENCE [LARGE SCALE GENOMIC DNA]</scope>
    <source>
        <strain evidence="1">G3</strain>
    </source>
</reference>
<evidence type="ECO:0000313" key="2">
    <source>
        <dbReference type="Proteomes" id="UP000001542"/>
    </source>
</evidence>
<dbReference type="AlphaFoldDB" id="A2E772"/>
<organism evidence="1 2">
    <name type="scientific">Trichomonas vaginalis (strain ATCC PRA-98 / G3)</name>
    <dbReference type="NCBI Taxonomy" id="412133"/>
    <lineage>
        <taxon>Eukaryota</taxon>
        <taxon>Metamonada</taxon>
        <taxon>Parabasalia</taxon>
        <taxon>Trichomonadida</taxon>
        <taxon>Trichomonadidae</taxon>
        <taxon>Trichomonas</taxon>
    </lineage>
</organism>
<dbReference type="VEuPathDB" id="TrichDB:TVAG_248360"/>
<dbReference type="InParanoid" id="A2E772"/>